<dbReference type="Proteomes" id="UP000606115">
    <property type="component" value="Unassembled WGS sequence"/>
</dbReference>
<evidence type="ECO:0000313" key="1">
    <source>
        <dbReference type="EMBL" id="GGJ61319.1"/>
    </source>
</evidence>
<keyword evidence="2" id="KW-1185">Reference proteome</keyword>
<proteinExistence type="predicted"/>
<dbReference type="Gene3D" id="3.40.50.2000">
    <property type="entry name" value="Glycogen Phosphorylase B"/>
    <property type="match status" value="1"/>
</dbReference>
<dbReference type="SUPFAM" id="SSF53756">
    <property type="entry name" value="UDP-Glycosyltransferase/glycogen phosphorylase"/>
    <property type="match status" value="1"/>
</dbReference>
<name>A0ABQ2DKW1_9MICC</name>
<evidence type="ECO:0008006" key="3">
    <source>
        <dbReference type="Google" id="ProtNLM"/>
    </source>
</evidence>
<organism evidence="1 2">
    <name type="scientific">Glutamicibacter ardleyensis</name>
    <dbReference type="NCBI Taxonomy" id="225894"/>
    <lineage>
        <taxon>Bacteria</taxon>
        <taxon>Bacillati</taxon>
        <taxon>Actinomycetota</taxon>
        <taxon>Actinomycetes</taxon>
        <taxon>Micrococcales</taxon>
        <taxon>Micrococcaceae</taxon>
        <taxon>Glutamicibacter</taxon>
    </lineage>
</organism>
<dbReference type="PANTHER" id="PTHR21015">
    <property type="entry name" value="UDP-N-ACETYLGLUCOSAMINE--N-ACETYLMURAMYL-(PENTAPEPTIDE) PYROPHOSPHORYL-UNDECAPRENOL N-ACETYLGLUCOSAMINE TRANSFERASE 1"/>
    <property type="match status" value="1"/>
</dbReference>
<gene>
    <name evidence="1" type="ORF">GCM10007173_20110</name>
</gene>
<protein>
    <recommendedName>
        <fullName evidence="3">Glycosyl transferase family 28 C-terminal domain-containing protein</fullName>
    </recommendedName>
</protein>
<dbReference type="PANTHER" id="PTHR21015:SF22">
    <property type="entry name" value="GLYCOSYLTRANSFERASE"/>
    <property type="match status" value="1"/>
</dbReference>
<dbReference type="GeneID" id="303304369"/>
<sequence>MSAPRISYYAHHVGSGHLRHARRIIDASVFEVQVTSTGPNHGTLLPAGTNYVSLTADVHPEQTTQPATGGYLHYAPVGRHITERFATLNQAWKRFAPDLVMVDVSVEVALFAKLSGYRVAMRRMPGKRSDKAHAMAYDIADALFAYYPQELEDAAHLERYAHKSHYLAVPRPAAALAQSQDSSGSADAGTLRGKVVVQTSLGSSIGQADIVRAAACASQWTWEVLGSVNPDGSRIPENLRFHGLVPDPAPFLAQATVVITSSGHNAVSAAAACGRPVLLIPEERPFDEQRCYASMLQRATGCLMLDSWQSPANWNMILEQTAQTDRFALARALFIDPEEFTGRLRSMAGDLVAGASRC</sequence>
<accession>A0ABQ2DKW1</accession>
<evidence type="ECO:0000313" key="2">
    <source>
        <dbReference type="Proteomes" id="UP000606115"/>
    </source>
</evidence>
<reference evidence="2" key="1">
    <citation type="journal article" date="2019" name="Int. J. Syst. Evol. Microbiol.">
        <title>The Global Catalogue of Microorganisms (GCM) 10K type strain sequencing project: providing services to taxonomists for standard genome sequencing and annotation.</title>
        <authorList>
            <consortium name="The Broad Institute Genomics Platform"/>
            <consortium name="The Broad Institute Genome Sequencing Center for Infectious Disease"/>
            <person name="Wu L."/>
            <person name="Ma J."/>
        </authorList>
    </citation>
    <scope>NUCLEOTIDE SEQUENCE [LARGE SCALE GENOMIC DNA]</scope>
    <source>
        <strain evidence="2">CGMCC 1.3685</strain>
    </source>
</reference>
<dbReference type="EMBL" id="BMKX01000004">
    <property type="protein sequence ID" value="GGJ61319.1"/>
    <property type="molecule type" value="Genomic_DNA"/>
</dbReference>
<dbReference type="RefSeq" id="WP_188685467.1">
    <property type="nucleotide sequence ID" value="NZ_BMKX01000004.1"/>
</dbReference>
<comment type="caution">
    <text evidence="1">The sequence shown here is derived from an EMBL/GenBank/DDBJ whole genome shotgun (WGS) entry which is preliminary data.</text>
</comment>